<evidence type="ECO:0000313" key="5">
    <source>
        <dbReference type="Proteomes" id="UP000236248"/>
    </source>
</evidence>
<dbReference type="GO" id="GO:0031419">
    <property type="term" value="F:cobalamin binding"/>
    <property type="evidence" value="ECO:0007669"/>
    <property type="project" value="InterPro"/>
</dbReference>
<feature type="region of interest" description="Disordered" evidence="2">
    <location>
        <begin position="1"/>
        <end position="28"/>
    </location>
</feature>
<dbReference type="Proteomes" id="UP000236248">
    <property type="component" value="Chromosome NCAV"/>
</dbReference>
<dbReference type="EMBL" id="LT981265">
    <property type="protein sequence ID" value="SPC34563.1"/>
    <property type="molecule type" value="Genomic_DNA"/>
</dbReference>
<gene>
    <name evidence="4" type="primary">mut</name>
    <name evidence="4" type="ORF">NCAV_1397</name>
</gene>
<dbReference type="GO" id="GO:0004494">
    <property type="term" value="F:methylmalonyl-CoA mutase activity"/>
    <property type="evidence" value="ECO:0007669"/>
    <property type="project" value="UniProtKB-EC"/>
</dbReference>
<feature type="domain" description="Methylmalonyl-CoA mutase alpha/beta chain catalytic" evidence="3">
    <location>
        <begin position="34"/>
        <end position="547"/>
    </location>
</feature>
<dbReference type="PANTHER" id="PTHR48101:SF1">
    <property type="entry name" value="METHYLMALONYL-COA MUTASE, LARGE SUBUNIT"/>
    <property type="match status" value="1"/>
</dbReference>
<dbReference type="Pfam" id="PF01642">
    <property type="entry name" value="MM_CoA_mutase"/>
    <property type="match status" value="1"/>
</dbReference>
<dbReference type="Gene3D" id="3.20.20.240">
    <property type="entry name" value="Methylmalonyl-CoA mutase"/>
    <property type="match status" value="1"/>
</dbReference>
<reference evidence="5" key="1">
    <citation type="submission" date="2018-01" db="EMBL/GenBank/DDBJ databases">
        <authorList>
            <person name="Kerou L M."/>
        </authorList>
    </citation>
    <scope>NUCLEOTIDE SEQUENCE [LARGE SCALE GENOMIC DNA]</scope>
    <source>
        <strain evidence="5">SCU2</strain>
    </source>
</reference>
<proteinExistence type="predicted"/>
<dbReference type="SUPFAM" id="SSF51703">
    <property type="entry name" value="Cobalamin (vitamin B12)-dependent enzymes"/>
    <property type="match status" value="1"/>
</dbReference>
<evidence type="ECO:0000256" key="1">
    <source>
        <dbReference type="ARBA" id="ARBA00023235"/>
    </source>
</evidence>
<name>A0A2K5ASE4_9ARCH</name>
<organism evidence="4 5">
    <name type="scientific">Candidatus Nitrosocaldus cavascurensis</name>
    <dbReference type="NCBI Taxonomy" id="2058097"/>
    <lineage>
        <taxon>Archaea</taxon>
        <taxon>Nitrososphaerota</taxon>
        <taxon>Nitrososphaeria</taxon>
        <taxon>Candidatus Nitrosocaldales</taxon>
        <taxon>Candidatus Nitrosocaldaceae</taxon>
        <taxon>Candidatus Nitrosocaldus</taxon>
    </lineage>
</organism>
<accession>A0A2K5ASE4</accession>
<dbReference type="NCBIfam" id="TIGR00641">
    <property type="entry name" value="acid_CoA_mut_N"/>
    <property type="match status" value="1"/>
</dbReference>
<dbReference type="CDD" id="cd03680">
    <property type="entry name" value="MM_CoA_mutase_ICM_like"/>
    <property type="match status" value="1"/>
</dbReference>
<dbReference type="GeneID" id="41595396"/>
<dbReference type="AlphaFoldDB" id="A0A2K5ASE4"/>
<dbReference type="InterPro" id="IPR006098">
    <property type="entry name" value="MMCoA_mutase_a_cat"/>
</dbReference>
<evidence type="ECO:0000259" key="3">
    <source>
        <dbReference type="Pfam" id="PF01642"/>
    </source>
</evidence>
<dbReference type="RefSeq" id="WP_103286803.1">
    <property type="nucleotide sequence ID" value="NZ_LT981265.1"/>
</dbReference>
<dbReference type="PANTHER" id="PTHR48101">
    <property type="entry name" value="METHYLMALONYL-COA MUTASE, MITOCHONDRIAL-RELATED"/>
    <property type="match status" value="1"/>
</dbReference>
<evidence type="ECO:0000313" key="4">
    <source>
        <dbReference type="EMBL" id="SPC34563.1"/>
    </source>
</evidence>
<dbReference type="KEGG" id="ncv:NCAV_1397"/>
<sequence length="555" mass="63056">MSSSNSNSSKDGSRRSSSSRAAENNNTAEKVLFTDSGIKVKRIYTSRDVKRKDGDRKVEDAGKYPFTRGIYPEMYRERIWTMRQYTGFGSAEETNRRFKFLLENGQTGLSLAFDLPTQTGYDSDDPRAEGEVGRVGVAISCIDDMMRCFDGIPLDKVSTSMTINSTATTLLAFYIGVAESQGVPINVLRGTLQNDILKEYIARNTYIYPPEPSMRLFVDSMEFCSKNMPSWYPVSISGYHIREAGANAVQELAFTFSNAMAYVDACLERGLNVDDFAPRLSFFFCCTMDILEEIAKFRAARRIWATIMKERYNAKNEKSMHLRFHVQTSGESLTAQQPDNNIIRVTLQALAAVLGGCQSLHTNSRDEALSLPTEESVRIALRTQQIIAYESGVTRVVDPLGGSYYIEYLTDEIEERVWKYLRRIERMGGSLKAIEKGYFQQEIRENAYRIKKEVDEGSRIIVGVNRFVDKEAEVPEVLRIDPALERKQVERLKEFKAKRDKTKVEHMISRLEEAAEKGHNLMPYIVESVKAYVTLGEISNALRRVFGVYQPKLVI</sequence>
<dbReference type="EC" id="5.4.99.2" evidence="4"/>
<dbReference type="InterPro" id="IPR006099">
    <property type="entry name" value="MeMalonylCoA_mutase_a/b_cat"/>
</dbReference>
<protein>
    <submittedName>
        <fullName evidence="4">Methylmalonyl-CoA mutase, large subunit</fullName>
        <ecNumber evidence="4">5.4.99.2</ecNumber>
    </submittedName>
</protein>
<dbReference type="InterPro" id="IPR016176">
    <property type="entry name" value="Cbl-dep_enz_cat"/>
</dbReference>
<keyword evidence="1 4" id="KW-0413">Isomerase</keyword>
<keyword evidence="5" id="KW-1185">Reference proteome</keyword>
<evidence type="ECO:0000256" key="2">
    <source>
        <dbReference type="SAM" id="MobiDB-lite"/>
    </source>
</evidence>